<sequence length="554" mass="63460">MGEALLMREIAATLEIDIKRVSKAITPKGQSTNMNTTQTQSLSIHQSTTSLKSAGHKSERALDPSAAAIRKQENKEFPEQIKSQLENEHKEKLPPPKMPAKQGQKQPAAESSCKDIPNGPKQPIKVPVDDPEEIAHKKRWGEILEIEDKQVIDLLFKVFYSKAVITDKRLGGFNRVFIAVVMRPFTAPIKVAVRINIRATNERWTKLDAFKLQQQVRTCNWIHKKYNLAPKVWSHDTGFKNSLKRPYMIMNCVDGRPLNYEWHAPLGAYGKKKFQTLEKKQAHIMKSVAQAVAKLSAKTFNAGGTLYFPSDDATKDPQVGSYFHEGNHESDSPPFFTPAYYSWTDVLADNWARMKLKQSRNSSPVQQLKTDGALWVVEKVLHTIWPGFNEACIHRLRKTLSSNPHRFQTSEEVMKTLHPATNDPDSGQFHIKHMDLGYQNIMIDHLGNVTQFIDWDLINTVNEHVCCTAYPTWLSANWNFYYKDRVGDGHPHFPKNSKVHLERYREYDAATQLLILIGHEESTNQSATKQKVMMQFQKWWNDLLKPKNIPPELD</sequence>
<evidence type="ECO:0008006" key="4">
    <source>
        <dbReference type="Google" id="ProtNLM"/>
    </source>
</evidence>
<protein>
    <recommendedName>
        <fullName evidence="4">Aminoglycoside phosphotransferase domain-containing protein</fullName>
    </recommendedName>
</protein>
<organism evidence="2 3">
    <name type="scientific">Microthyrium microscopicum</name>
    <dbReference type="NCBI Taxonomy" id="703497"/>
    <lineage>
        <taxon>Eukaryota</taxon>
        <taxon>Fungi</taxon>
        <taxon>Dikarya</taxon>
        <taxon>Ascomycota</taxon>
        <taxon>Pezizomycotina</taxon>
        <taxon>Dothideomycetes</taxon>
        <taxon>Dothideomycetes incertae sedis</taxon>
        <taxon>Microthyriales</taxon>
        <taxon>Microthyriaceae</taxon>
        <taxon>Microthyrium</taxon>
    </lineage>
</organism>
<proteinExistence type="predicted"/>
<dbReference type="AlphaFoldDB" id="A0A6A6UBQ9"/>
<dbReference type="Proteomes" id="UP000799302">
    <property type="component" value="Unassembled WGS sequence"/>
</dbReference>
<keyword evidence="3" id="KW-1185">Reference proteome</keyword>
<dbReference type="PANTHER" id="PTHR21310:SF51">
    <property type="entry name" value="AMINOGLYCOSIDE PHOSPHOTRANSFERASE DOMAIN-CONTAINING PROTEIN"/>
    <property type="match status" value="1"/>
</dbReference>
<feature type="compositionally biased region" description="Polar residues" evidence="1">
    <location>
        <begin position="42"/>
        <end position="52"/>
    </location>
</feature>
<reference evidence="2" key="1">
    <citation type="journal article" date="2020" name="Stud. Mycol.">
        <title>101 Dothideomycetes genomes: a test case for predicting lifestyles and emergence of pathogens.</title>
        <authorList>
            <person name="Haridas S."/>
            <person name="Albert R."/>
            <person name="Binder M."/>
            <person name="Bloem J."/>
            <person name="Labutti K."/>
            <person name="Salamov A."/>
            <person name="Andreopoulos B."/>
            <person name="Baker S."/>
            <person name="Barry K."/>
            <person name="Bills G."/>
            <person name="Bluhm B."/>
            <person name="Cannon C."/>
            <person name="Castanera R."/>
            <person name="Culley D."/>
            <person name="Daum C."/>
            <person name="Ezra D."/>
            <person name="Gonzalez J."/>
            <person name="Henrissat B."/>
            <person name="Kuo A."/>
            <person name="Liang C."/>
            <person name="Lipzen A."/>
            <person name="Lutzoni F."/>
            <person name="Magnuson J."/>
            <person name="Mondo S."/>
            <person name="Nolan M."/>
            <person name="Ohm R."/>
            <person name="Pangilinan J."/>
            <person name="Park H.-J."/>
            <person name="Ramirez L."/>
            <person name="Alfaro M."/>
            <person name="Sun H."/>
            <person name="Tritt A."/>
            <person name="Yoshinaga Y."/>
            <person name="Zwiers L.-H."/>
            <person name="Turgeon B."/>
            <person name="Goodwin S."/>
            <person name="Spatafora J."/>
            <person name="Crous P."/>
            <person name="Grigoriev I."/>
        </authorList>
    </citation>
    <scope>NUCLEOTIDE SEQUENCE</scope>
    <source>
        <strain evidence="2">CBS 115976</strain>
    </source>
</reference>
<dbReference type="InterPro" id="IPR011009">
    <property type="entry name" value="Kinase-like_dom_sf"/>
</dbReference>
<dbReference type="PANTHER" id="PTHR21310">
    <property type="entry name" value="AMINOGLYCOSIDE PHOSPHOTRANSFERASE-RELATED-RELATED"/>
    <property type="match status" value="1"/>
</dbReference>
<evidence type="ECO:0000313" key="3">
    <source>
        <dbReference type="Proteomes" id="UP000799302"/>
    </source>
</evidence>
<dbReference type="SUPFAM" id="SSF56112">
    <property type="entry name" value="Protein kinase-like (PK-like)"/>
    <property type="match status" value="1"/>
</dbReference>
<accession>A0A6A6UBQ9</accession>
<evidence type="ECO:0000256" key="1">
    <source>
        <dbReference type="SAM" id="MobiDB-lite"/>
    </source>
</evidence>
<name>A0A6A6UBQ9_9PEZI</name>
<feature type="compositionally biased region" description="Low complexity" evidence="1">
    <location>
        <begin position="30"/>
        <end position="41"/>
    </location>
</feature>
<evidence type="ECO:0000313" key="2">
    <source>
        <dbReference type="EMBL" id="KAF2668773.1"/>
    </source>
</evidence>
<dbReference type="OrthoDB" id="10003767at2759"/>
<dbReference type="EMBL" id="MU004236">
    <property type="protein sequence ID" value="KAF2668773.1"/>
    <property type="molecule type" value="Genomic_DNA"/>
</dbReference>
<feature type="region of interest" description="Disordered" evidence="1">
    <location>
        <begin position="88"/>
        <end position="127"/>
    </location>
</feature>
<dbReference type="InterPro" id="IPR051678">
    <property type="entry name" value="AGP_Transferase"/>
</dbReference>
<gene>
    <name evidence="2" type="ORF">BT63DRAFT_440860</name>
</gene>
<feature type="region of interest" description="Disordered" evidence="1">
    <location>
        <begin position="27"/>
        <end position="64"/>
    </location>
</feature>